<dbReference type="STRING" id="1184609.KILIM_042_00230"/>
<keyword evidence="2" id="KW-1133">Transmembrane helix</keyword>
<keyword evidence="4" id="KW-1185">Reference proteome</keyword>
<keyword evidence="2" id="KW-0812">Transmembrane</keyword>
<protein>
    <submittedName>
        <fullName evidence="3">Uncharacterized protein</fullName>
    </submittedName>
</protein>
<dbReference type="EMBL" id="BAHD01000042">
    <property type="protein sequence ID" value="GAB96579.1"/>
    <property type="molecule type" value="Genomic_DNA"/>
</dbReference>
<evidence type="ECO:0000256" key="1">
    <source>
        <dbReference type="SAM" id="MobiDB-lite"/>
    </source>
</evidence>
<dbReference type="RefSeq" id="WP_006593111.1">
    <property type="nucleotide sequence ID" value="NZ_BAHD01000042.1"/>
</dbReference>
<organism evidence="3 4">
    <name type="scientific">Kineosphaera limosa NBRC 100340</name>
    <dbReference type="NCBI Taxonomy" id="1184609"/>
    <lineage>
        <taxon>Bacteria</taxon>
        <taxon>Bacillati</taxon>
        <taxon>Actinomycetota</taxon>
        <taxon>Actinomycetes</taxon>
        <taxon>Micrococcales</taxon>
        <taxon>Dermatophilaceae</taxon>
        <taxon>Kineosphaera</taxon>
    </lineage>
</organism>
<feature type="region of interest" description="Disordered" evidence="1">
    <location>
        <begin position="1"/>
        <end position="22"/>
    </location>
</feature>
<evidence type="ECO:0000313" key="4">
    <source>
        <dbReference type="Proteomes" id="UP000008366"/>
    </source>
</evidence>
<evidence type="ECO:0000313" key="3">
    <source>
        <dbReference type="EMBL" id="GAB96579.1"/>
    </source>
</evidence>
<name>K6XCN5_9MICO</name>
<comment type="caution">
    <text evidence="3">The sequence shown here is derived from an EMBL/GenBank/DDBJ whole genome shotgun (WGS) entry which is preliminary data.</text>
</comment>
<keyword evidence="2" id="KW-0472">Membrane</keyword>
<proteinExistence type="predicted"/>
<evidence type="ECO:0000256" key="2">
    <source>
        <dbReference type="SAM" id="Phobius"/>
    </source>
</evidence>
<sequence>MTSTPDHAHRAHGDPRGPLATIPGAAALRNADPAASIDWDAVDIADLLRIPDLDVAGSRADEVSDSPSIRRSRRRRAATGVGGAVALLAAGGLAAAAAAGFFDGPRPEVVGVQCRSGSTTAGLGAIGSGSPIDACVKAWQELGPVPNDLVMASLPGQVVIVAPRDEVPPGATVLDAAPAIDARTAELSDALQDEIRGVGPGATCRSADDVQRRIGEITGALGLHDIPVTRSEEGGSCAFAAPTPDGHGILLFLRPPPQTSVEADWPGAVEASRGWRLYIGDLRRLTQQPGVSVEELKAGAEAAARHRLDIGAPGKEPFRVDIVPTTVGSSPRLYLRGGGPVQIYAPQ</sequence>
<feature type="compositionally biased region" description="Basic and acidic residues" evidence="1">
    <location>
        <begin position="1"/>
        <end position="15"/>
    </location>
</feature>
<dbReference type="Proteomes" id="UP000008366">
    <property type="component" value="Unassembled WGS sequence"/>
</dbReference>
<dbReference type="AlphaFoldDB" id="K6XCN5"/>
<accession>K6XCN5</accession>
<gene>
    <name evidence="3" type="ORF">KILIM_042_00230</name>
</gene>
<feature type="transmembrane region" description="Helical" evidence="2">
    <location>
        <begin position="77"/>
        <end position="102"/>
    </location>
</feature>
<reference evidence="3 4" key="1">
    <citation type="submission" date="2012-08" db="EMBL/GenBank/DDBJ databases">
        <title>Whole genome shotgun sequence of Kineosphaera limosa NBRC 100340.</title>
        <authorList>
            <person name="Yoshida I."/>
            <person name="Isaki S."/>
            <person name="Hosoyama A."/>
            <person name="Tsuchikane K."/>
            <person name="Katsumata H."/>
            <person name="Ando Y."/>
            <person name="Ohji S."/>
            <person name="Hamada M."/>
            <person name="Tamura T."/>
            <person name="Yamazoe A."/>
            <person name="Yamazaki S."/>
            <person name="Fujita N."/>
        </authorList>
    </citation>
    <scope>NUCLEOTIDE SEQUENCE [LARGE SCALE GENOMIC DNA]</scope>
    <source>
        <strain evidence="3 4">NBRC 100340</strain>
    </source>
</reference>
<dbReference type="OrthoDB" id="4825641at2"/>